<feature type="domain" description="Metallo-beta-lactamase" evidence="4">
    <location>
        <begin position="37"/>
        <end position="227"/>
    </location>
</feature>
<evidence type="ECO:0000313" key="6">
    <source>
        <dbReference type="Proteomes" id="UP000282529"/>
    </source>
</evidence>
<gene>
    <name evidence="5" type="ORF">EH198_10370</name>
</gene>
<organism evidence="5 6">
    <name type="scientific">Paenibacillus rhizophilus</name>
    <dbReference type="NCBI Taxonomy" id="1850366"/>
    <lineage>
        <taxon>Bacteria</taxon>
        <taxon>Bacillati</taxon>
        <taxon>Bacillota</taxon>
        <taxon>Bacilli</taxon>
        <taxon>Bacillales</taxon>
        <taxon>Paenibacillaceae</taxon>
        <taxon>Paenibacillus</taxon>
    </lineage>
</organism>
<accession>A0A3N9PAH3</accession>
<dbReference type="AlphaFoldDB" id="A0A3N9PAH3"/>
<evidence type="ECO:0000256" key="3">
    <source>
        <dbReference type="ARBA" id="ARBA00048505"/>
    </source>
</evidence>
<dbReference type="PANTHER" id="PTHR42663">
    <property type="entry name" value="HYDROLASE C777.06C-RELATED-RELATED"/>
    <property type="match status" value="1"/>
</dbReference>
<comment type="caution">
    <text evidence="5">The sequence shown here is derived from an EMBL/GenBank/DDBJ whole genome shotgun (WGS) entry which is preliminary data.</text>
</comment>
<dbReference type="RefSeq" id="WP_124695450.1">
    <property type="nucleotide sequence ID" value="NZ_JBHUFE010000026.1"/>
</dbReference>
<dbReference type="EMBL" id="RQPI01000004">
    <property type="protein sequence ID" value="RQW12044.1"/>
    <property type="molecule type" value="Genomic_DNA"/>
</dbReference>
<dbReference type="SMART" id="SM00849">
    <property type="entry name" value="Lactamase_B"/>
    <property type="match status" value="1"/>
</dbReference>
<dbReference type="Gene3D" id="3.60.15.10">
    <property type="entry name" value="Ribonuclease Z/Hydroxyacylglutathione hydrolase-like"/>
    <property type="match status" value="1"/>
</dbReference>
<dbReference type="InterPro" id="IPR001279">
    <property type="entry name" value="Metallo-B-lactamas"/>
</dbReference>
<evidence type="ECO:0000313" key="5">
    <source>
        <dbReference type="EMBL" id="RQW12044.1"/>
    </source>
</evidence>
<evidence type="ECO:0000256" key="1">
    <source>
        <dbReference type="ARBA" id="ARBA00034221"/>
    </source>
</evidence>
<dbReference type="GO" id="GO:0016787">
    <property type="term" value="F:hydrolase activity"/>
    <property type="evidence" value="ECO:0007669"/>
    <property type="project" value="UniProtKB-KW"/>
</dbReference>
<dbReference type="Proteomes" id="UP000282529">
    <property type="component" value="Unassembled WGS sequence"/>
</dbReference>
<dbReference type="OrthoDB" id="9800940at2"/>
<dbReference type="SUPFAM" id="SSF56281">
    <property type="entry name" value="Metallo-hydrolase/oxidoreductase"/>
    <property type="match status" value="1"/>
</dbReference>
<name>A0A3N9PAH3_9BACL</name>
<reference evidence="5 6" key="1">
    <citation type="submission" date="2018-11" db="EMBL/GenBank/DDBJ databases">
        <title>Genome sequence of strain 7197.</title>
        <authorList>
            <person name="Gao J."/>
            <person name="Sun J."/>
        </authorList>
    </citation>
    <scope>NUCLEOTIDE SEQUENCE [LARGE SCALE GENOMIC DNA]</scope>
    <source>
        <strain evidence="5 6">7197</strain>
    </source>
</reference>
<evidence type="ECO:0000259" key="4">
    <source>
        <dbReference type="SMART" id="SM00849"/>
    </source>
</evidence>
<keyword evidence="5" id="KW-0378">Hydrolase</keyword>
<comment type="catalytic activity">
    <reaction evidence="3">
        <text>3',5'-cyclic UMP + H2O = UMP + H(+)</text>
        <dbReference type="Rhea" id="RHEA:70575"/>
        <dbReference type="ChEBI" id="CHEBI:15377"/>
        <dbReference type="ChEBI" id="CHEBI:15378"/>
        <dbReference type="ChEBI" id="CHEBI:57865"/>
        <dbReference type="ChEBI" id="CHEBI:184387"/>
    </reaction>
    <physiologicalReaction direction="left-to-right" evidence="3">
        <dbReference type="Rhea" id="RHEA:70576"/>
    </physiologicalReaction>
</comment>
<comment type="function">
    <text evidence="2">Counteracts the endogenous Pycsar antiviral defense system. Phosphodiesterase that enables metal-dependent hydrolysis of host cyclic nucleotide Pycsar defense signals such as cCMP and cUMP.</text>
</comment>
<keyword evidence="6" id="KW-1185">Reference proteome</keyword>
<sequence length="261" mass="29624">MDTLMFLGTGDAMGTPRVYCDCPVCEEARTSGTNARLRSSVLVESGDDFFVIDCGPDWRRQMENLGIRVMRRLLVTHAHFDHIGGLPEWADACRWVGIKGELYAPAEVIPVILRQYPWLGSHIELMPLDEGIMLDGWQIAAWRVNHGKNGYSYAFRLEKEGYAWVYCPDSISLGDEETRLMREADLLVLGTSFYNEEAELSTRSVYDMTEAAELLEDIQPRRAVYTHMSHDVDLRKTYDLPGNVELGYAGKTVPLGHRNEE</sequence>
<evidence type="ECO:0000256" key="2">
    <source>
        <dbReference type="ARBA" id="ARBA00034301"/>
    </source>
</evidence>
<proteinExistence type="predicted"/>
<dbReference type="CDD" id="cd16279">
    <property type="entry name" value="metallo-hydrolase-like_MBL-fold"/>
    <property type="match status" value="1"/>
</dbReference>
<dbReference type="InterPro" id="IPR036866">
    <property type="entry name" value="RibonucZ/Hydroxyglut_hydro"/>
</dbReference>
<dbReference type="PANTHER" id="PTHR42663:SF6">
    <property type="entry name" value="HYDROLASE C777.06C-RELATED"/>
    <property type="match status" value="1"/>
</dbReference>
<dbReference type="Pfam" id="PF12706">
    <property type="entry name" value="Lactamase_B_2"/>
    <property type="match status" value="1"/>
</dbReference>
<protein>
    <submittedName>
        <fullName evidence="5">MBL fold metallo-hydrolase</fullName>
    </submittedName>
</protein>
<comment type="catalytic activity">
    <reaction evidence="1">
        <text>3',5'-cyclic CMP + H2O = CMP + H(+)</text>
        <dbReference type="Rhea" id="RHEA:72675"/>
        <dbReference type="ChEBI" id="CHEBI:15377"/>
        <dbReference type="ChEBI" id="CHEBI:15378"/>
        <dbReference type="ChEBI" id="CHEBI:58003"/>
        <dbReference type="ChEBI" id="CHEBI:60377"/>
    </reaction>
    <physiologicalReaction direction="left-to-right" evidence="1">
        <dbReference type="Rhea" id="RHEA:72676"/>
    </physiologicalReaction>
</comment>